<protein>
    <submittedName>
        <fullName evidence="2">Uncharacterized protein</fullName>
    </submittedName>
</protein>
<reference evidence="2 3" key="1">
    <citation type="submission" date="2020-07" db="EMBL/GenBank/DDBJ databases">
        <title>Thermogemmata thermophila gen. nov., sp. nov., a novel moderate thermophilic planctomycete from a Kamchatka hot spring.</title>
        <authorList>
            <person name="Elcheninov A.G."/>
            <person name="Podosokorskaya O.A."/>
            <person name="Kovaleva O.L."/>
            <person name="Novikov A."/>
            <person name="Bonch-Osmolovskaya E.A."/>
            <person name="Toshchakov S.V."/>
            <person name="Kublanov I.V."/>
        </authorList>
    </citation>
    <scope>NUCLEOTIDE SEQUENCE [LARGE SCALE GENOMIC DNA]</scope>
    <source>
        <strain evidence="2 3">2918</strain>
    </source>
</reference>
<dbReference type="Proteomes" id="UP000542342">
    <property type="component" value="Unassembled WGS sequence"/>
</dbReference>
<keyword evidence="3" id="KW-1185">Reference proteome</keyword>
<gene>
    <name evidence="2" type="ORF">H0921_13230</name>
</gene>
<keyword evidence="1" id="KW-0472">Membrane</keyword>
<keyword evidence="1" id="KW-1133">Transmembrane helix</keyword>
<sequence>MESNIAYEFQVDPSIDPPEREFSLSAFGLPEPVGVVWERRTPVYVWLLVAAGVLLTLAVVFRWLARRLRRGLSEG</sequence>
<proteinExistence type="predicted"/>
<evidence type="ECO:0000313" key="2">
    <source>
        <dbReference type="EMBL" id="MBA2227119.1"/>
    </source>
</evidence>
<comment type="caution">
    <text evidence="2">The sequence shown here is derived from an EMBL/GenBank/DDBJ whole genome shotgun (WGS) entry which is preliminary data.</text>
</comment>
<dbReference type="EMBL" id="JACEFB010000010">
    <property type="protein sequence ID" value="MBA2227119.1"/>
    <property type="molecule type" value="Genomic_DNA"/>
</dbReference>
<accession>A0A7V8VFK5</accession>
<evidence type="ECO:0000256" key="1">
    <source>
        <dbReference type="SAM" id="Phobius"/>
    </source>
</evidence>
<dbReference type="RefSeq" id="WP_194538904.1">
    <property type="nucleotide sequence ID" value="NZ_JACEFB010000010.1"/>
</dbReference>
<name>A0A7V8VFK5_9BACT</name>
<keyword evidence="1" id="KW-0812">Transmembrane</keyword>
<evidence type="ECO:0000313" key="3">
    <source>
        <dbReference type="Proteomes" id="UP000542342"/>
    </source>
</evidence>
<organism evidence="2 3">
    <name type="scientific">Thermogemmata fonticola</name>
    <dbReference type="NCBI Taxonomy" id="2755323"/>
    <lineage>
        <taxon>Bacteria</taxon>
        <taxon>Pseudomonadati</taxon>
        <taxon>Planctomycetota</taxon>
        <taxon>Planctomycetia</taxon>
        <taxon>Gemmatales</taxon>
        <taxon>Gemmataceae</taxon>
        <taxon>Thermogemmata</taxon>
    </lineage>
</organism>
<feature type="transmembrane region" description="Helical" evidence="1">
    <location>
        <begin position="43"/>
        <end position="65"/>
    </location>
</feature>
<dbReference type="AlphaFoldDB" id="A0A7V8VFK5"/>